<reference evidence="1" key="1">
    <citation type="submission" date="2020-11" db="EMBL/GenBank/DDBJ databases">
        <authorList>
            <person name="Tran Van P."/>
        </authorList>
    </citation>
    <scope>NUCLEOTIDE SEQUENCE</scope>
</reference>
<accession>A0A7R9AWI8</accession>
<organism evidence="1">
    <name type="scientific">Timema shepardi</name>
    <name type="common">Walking stick</name>
    <dbReference type="NCBI Taxonomy" id="629360"/>
    <lineage>
        <taxon>Eukaryota</taxon>
        <taxon>Metazoa</taxon>
        <taxon>Ecdysozoa</taxon>
        <taxon>Arthropoda</taxon>
        <taxon>Hexapoda</taxon>
        <taxon>Insecta</taxon>
        <taxon>Pterygota</taxon>
        <taxon>Neoptera</taxon>
        <taxon>Polyneoptera</taxon>
        <taxon>Phasmatodea</taxon>
        <taxon>Timematodea</taxon>
        <taxon>Timematoidea</taxon>
        <taxon>Timematidae</taxon>
        <taxon>Timema</taxon>
    </lineage>
</organism>
<evidence type="ECO:0000313" key="1">
    <source>
        <dbReference type="EMBL" id="CAD7261531.1"/>
    </source>
</evidence>
<dbReference type="AlphaFoldDB" id="A0A7R9AWI8"/>
<protein>
    <submittedName>
        <fullName evidence="1">Uncharacterized protein</fullName>
    </submittedName>
</protein>
<dbReference type="Pfam" id="PF08615">
    <property type="entry name" value="RNase_H2_suC"/>
    <property type="match status" value="1"/>
</dbReference>
<dbReference type="Gene3D" id="2.40.128.680">
    <property type="match status" value="1"/>
</dbReference>
<dbReference type="InterPro" id="IPR013924">
    <property type="entry name" value="RNase_H2_suC"/>
</dbReference>
<dbReference type="CDD" id="cd09271">
    <property type="entry name" value="RNase_H2-C"/>
    <property type="match status" value="1"/>
</dbReference>
<name>A0A7R9AWI8_TIMSH</name>
<gene>
    <name evidence="1" type="ORF">TSIB3V08_LOCUS5664</name>
</gene>
<dbReference type="GO" id="GO:0006401">
    <property type="term" value="P:RNA catabolic process"/>
    <property type="evidence" value="ECO:0007669"/>
    <property type="project" value="InterPro"/>
</dbReference>
<dbReference type="GO" id="GO:0032299">
    <property type="term" value="C:ribonuclease H2 complex"/>
    <property type="evidence" value="ECO:0007669"/>
    <property type="project" value="InterPro"/>
</dbReference>
<sequence>MEKHVFQNTLNHIYPNKTLMKTFGQILLKCKIYVWVKYKFTLENNSQRNAKRQDVHPQGCQSHRLTHLNVGIPSSFGNSYDKGCSVLKASFRGYPLEGKVITLPTGYKGIVVQETLKRQVEGAERNVHLTHTFKSLTFWNWDRTPSRNDPFIAAFDWIDLANATRHYCKRHNTRTTNAGTAKPAVEKKNRIDRIQEGSPIKVFTTNSHTEP</sequence>
<dbReference type="PANTHER" id="PTHR47204">
    <property type="entry name" value="OS02G0168900 PROTEIN"/>
    <property type="match status" value="1"/>
</dbReference>
<dbReference type="EMBL" id="OC002252">
    <property type="protein sequence ID" value="CAD7261531.1"/>
    <property type="molecule type" value="Genomic_DNA"/>
</dbReference>
<dbReference type="PANTHER" id="PTHR47204:SF1">
    <property type="entry name" value="RIBONUCLEASE H2 SUBUNIT C"/>
    <property type="match status" value="1"/>
</dbReference>
<proteinExistence type="predicted"/>